<protein>
    <recommendedName>
        <fullName evidence="5">Snurportin-1</fullName>
    </recommendedName>
</protein>
<proteinExistence type="inferred from homology"/>
<evidence type="ECO:0000259" key="11">
    <source>
        <dbReference type="Pfam" id="PF21974"/>
    </source>
</evidence>
<dbReference type="GeneID" id="59351145"/>
<evidence type="ECO:0000256" key="3">
    <source>
        <dbReference type="ARBA" id="ARBA00004496"/>
    </source>
</evidence>
<dbReference type="GO" id="GO:0005634">
    <property type="term" value="C:nucleus"/>
    <property type="evidence" value="ECO:0007669"/>
    <property type="project" value="UniProtKB-SubCell"/>
</dbReference>
<evidence type="ECO:0000256" key="4">
    <source>
        <dbReference type="ARBA" id="ARBA00007540"/>
    </source>
</evidence>
<evidence type="ECO:0000256" key="10">
    <source>
        <dbReference type="SAM" id="MobiDB-lite"/>
    </source>
</evidence>
<comment type="function">
    <text evidence="1">Functions as an U snRNP-specific nuclear import adapter. Involved in the trimethylguanosine (m3G)-cap-dependent nuclear import of U snRNPs. Binds specifically to the terminal m3G-cap U snRNAs.</text>
</comment>
<evidence type="ECO:0000256" key="2">
    <source>
        <dbReference type="ARBA" id="ARBA00004123"/>
    </source>
</evidence>
<feature type="compositionally biased region" description="Basic and acidic residues" evidence="10">
    <location>
        <begin position="27"/>
        <end position="44"/>
    </location>
</feature>
<dbReference type="AlphaFoldDB" id="A0A8H6S456"/>
<feature type="region of interest" description="Disordered" evidence="10">
    <location>
        <begin position="1"/>
        <end position="62"/>
    </location>
</feature>
<dbReference type="InterPro" id="IPR047857">
    <property type="entry name" value="Snurportin1_C"/>
</dbReference>
<dbReference type="InterPro" id="IPR017336">
    <property type="entry name" value="Snurportin-1"/>
</dbReference>
<reference evidence="12" key="1">
    <citation type="submission" date="2020-05" db="EMBL/GenBank/DDBJ databases">
        <title>Mycena genomes resolve the evolution of fungal bioluminescence.</title>
        <authorList>
            <person name="Tsai I.J."/>
        </authorList>
    </citation>
    <scope>NUCLEOTIDE SEQUENCE</scope>
    <source>
        <strain evidence="12">171206Taipei</strain>
    </source>
</reference>
<organism evidence="12 13">
    <name type="scientific">Mycena indigotica</name>
    <dbReference type="NCBI Taxonomy" id="2126181"/>
    <lineage>
        <taxon>Eukaryota</taxon>
        <taxon>Fungi</taxon>
        <taxon>Dikarya</taxon>
        <taxon>Basidiomycota</taxon>
        <taxon>Agaricomycotina</taxon>
        <taxon>Agaricomycetes</taxon>
        <taxon>Agaricomycetidae</taxon>
        <taxon>Agaricales</taxon>
        <taxon>Marasmiineae</taxon>
        <taxon>Mycenaceae</taxon>
        <taxon>Mycena</taxon>
    </lineage>
</organism>
<comment type="subcellular location">
    <subcellularLocation>
        <location evidence="3">Cytoplasm</location>
    </subcellularLocation>
    <subcellularLocation>
        <location evidence="2">Nucleus</location>
    </subcellularLocation>
</comment>
<feature type="compositionally biased region" description="Basic residues" evidence="10">
    <location>
        <begin position="102"/>
        <end position="112"/>
    </location>
</feature>
<keyword evidence="8" id="KW-0694">RNA-binding</keyword>
<name>A0A8H6S456_9AGAR</name>
<dbReference type="Gene3D" id="3.30.470.30">
    <property type="entry name" value="DNA ligase/mRNA capping enzyme"/>
    <property type="match status" value="1"/>
</dbReference>
<dbReference type="RefSeq" id="XP_037214597.1">
    <property type="nucleotide sequence ID" value="XM_037368629.1"/>
</dbReference>
<dbReference type="GO" id="GO:0003723">
    <property type="term" value="F:RNA binding"/>
    <property type="evidence" value="ECO:0007669"/>
    <property type="project" value="UniProtKB-KW"/>
</dbReference>
<comment type="similarity">
    <text evidence="4">Belongs to the snurportin family.</text>
</comment>
<evidence type="ECO:0000256" key="6">
    <source>
        <dbReference type="ARBA" id="ARBA00022448"/>
    </source>
</evidence>
<dbReference type="EMBL" id="JACAZF010000012">
    <property type="protein sequence ID" value="KAF7291870.1"/>
    <property type="molecule type" value="Genomic_DNA"/>
</dbReference>
<feature type="region of interest" description="Disordered" evidence="10">
    <location>
        <begin position="80"/>
        <end position="117"/>
    </location>
</feature>
<evidence type="ECO:0000256" key="1">
    <source>
        <dbReference type="ARBA" id="ARBA00003975"/>
    </source>
</evidence>
<evidence type="ECO:0000256" key="7">
    <source>
        <dbReference type="ARBA" id="ARBA00022490"/>
    </source>
</evidence>
<dbReference type="OrthoDB" id="10003593at2759"/>
<evidence type="ECO:0000313" key="12">
    <source>
        <dbReference type="EMBL" id="KAF7291870.1"/>
    </source>
</evidence>
<feature type="domain" description="Snurportin-1 m3G cap-binding" evidence="11">
    <location>
        <begin position="148"/>
        <end position="256"/>
    </location>
</feature>
<evidence type="ECO:0000256" key="9">
    <source>
        <dbReference type="ARBA" id="ARBA00023242"/>
    </source>
</evidence>
<dbReference type="GO" id="GO:0061015">
    <property type="term" value="P:snRNA import into nucleus"/>
    <property type="evidence" value="ECO:0007669"/>
    <property type="project" value="InterPro"/>
</dbReference>
<dbReference type="PANTHER" id="PTHR13403:SF6">
    <property type="entry name" value="SNURPORTIN-1"/>
    <property type="match status" value="1"/>
</dbReference>
<keyword evidence="7" id="KW-0963">Cytoplasm</keyword>
<accession>A0A8H6S456</accession>
<dbReference type="GO" id="GO:0005737">
    <property type="term" value="C:cytoplasm"/>
    <property type="evidence" value="ECO:0007669"/>
    <property type="project" value="UniProtKB-SubCell"/>
</dbReference>
<keyword evidence="13" id="KW-1185">Reference proteome</keyword>
<evidence type="ECO:0000256" key="8">
    <source>
        <dbReference type="ARBA" id="ARBA00022884"/>
    </source>
</evidence>
<feature type="compositionally biased region" description="Low complexity" evidence="10">
    <location>
        <begin position="80"/>
        <end position="96"/>
    </location>
</feature>
<keyword evidence="9" id="KW-0539">Nucleus</keyword>
<dbReference type="Proteomes" id="UP000636479">
    <property type="component" value="Unassembled WGS sequence"/>
</dbReference>
<dbReference type="Pfam" id="PF21974">
    <property type="entry name" value="SPN1_m3Gcap_bd"/>
    <property type="match status" value="1"/>
</dbReference>
<sequence>MSTTFQNRRANFKAPSIEDTQNYRRQKALDEQKRRRAKRVDSTRQLDVFADLSLGQSDDEEQEDVAIVRTGIASYASLLPPTTLESQPPQSQPPLQANDGSKKKKKKWRPKAKRETVATTSKWADQCMYAELLEMSEEDSWNEAEDGLPDDLDTGWVAVAPIPVGKRCLVVTDQSLGVPGVVPNTCLRSRKLGKLLLPRFPSILPPLTVLDCILDVNWRENGVLHILDVHRWKGQDIGDCETPFRFWWRDTRIAELPLSPPPSSSPKSALSSSENPTSAQLQYRFPYPTRFLPIPYHPETTLRSLAEVIIPLARSSRTLEVQIPRTEPQDISDMAVDQSELVNISTDVLSDGLLLYVSEASYEPGTSPLSSWIPLVDYNAGDNLTASASTSEGPLDIFLRRVLRVGAKKDVSQLPRCEWDGYRIRGFRTGAELASEPITITLSKSEFLEFTSLSNRRTPCKNAGSNM</sequence>
<keyword evidence="6" id="KW-0813">Transport</keyword>
<evidence type="ECO:0000256" key="5">
    <source>
        <dbReference type="ARBA" id="ARBA00016034"/>
    </source>
</evidence>
<evidence type="ECO:0000313" key="13">
    <source>
        <dbReference type="Proteomes" id="UP000636479"/>
    </source>
</evidence>
<comment type="caution">
    <text evidence="12">The sequence shown here is derived from an EMBL/GenBank/DDBJ whole genome shotgun (WGS) entry which is preliminary data.</text>
</comment>
<gene>
    <name evidence="12" type="ORF">MIND_01212300</name>
</gene>
<dbReference type="PANTHER" id="PTHR13403">
    <property type="entry name" value="SNURPORTIN1 RNUT1 PROTEIN RNA, U TRANSPORTER 1"/>
    <property type="match status" value="1"/>
</dbReference>